<sequence>MAAVANPLTTTDPTRVGELHDCAARTAHDHHGQPDAGAWWEQAHLLDTADAAFARLAVPGGAA</sequence>
<protein>
    <submittedName>
        <fullName evidence="1">Uncharacterized protein</fullName>
    </submittedName>
</protein>
<dbReference type="Proteomes" id="UP000050867">
    <property type="component" value="Unassembled WGS sequence"/>
</dbReference>
<comment type="caution">
    <text evidence="1">The sequence shown here is derived from an EMBL/GenBank/DDBJ whole genome shotgun (WGS) entry which is preliminary data.</text>
</comment>
<dbReference type="EMBL" id="LLZU01000036">
    <property type="protein sequence ID" value="KRV47469.1"/>
    <property type="molecule type" value="Genomic_DNA"/>
</dbReference>
<keyword evidence="2" id="KW-1185">Reference proteome</keyword>
<proteinExistence type="predicted"/>
<evidence type="ECO:0000313" key="1">
    <source>
        <dbReference type="EMBL" id="KRV47469.1"/>
    </source>
</evidence>
<organism evidence="1 2">
    <name type="scientific">Wenjunlia vitaminophila</name>
    <name type="common">Streptomyces vitaminophilus</name>
    <dbReference type="NCBI Taxonomy" id="76728"/>
    <lineage>
        <taxon>Bacteria</taxon>
        <taxon>Bacillati</taxon>
        <taxon>Actinomycetota</taxon>
        <taxon>Actinomycetes</taxon>
        <taxon>Kitasatosporales</taxon>
        <taxon>Streptomycetaceae</taxon>
        <taxon>Wenjunlia</taxon>
    </lineage>
</organism>
<name>A0A0T6LMX5_WENVI</name>
<dbReference type="AlphaFoldDB" id="A0A0T6LMX5"/>
<gene>
    <name evidence="1" type="ORF">AQ490_06045</name>
</gene>
<evidence type="ECO:0000313" key="2">
    <source>
        <dbReference type="Proteomes" id="UP000050867"/>
    </source>
</evidence>
<reference evidence="1 2" key="1">
    <citation type="submission" date="2015-10" db="EMBL/GenBank/DDBJ databases">
        <title>Draft genome sequence of pyrrolomycin-producing Streptomyces vitaminophilus.</title>
        <authorList>
            <person name="Graham D.E."/>
            <person name="Mahan K.M."/>
            <person name="Klingeman D.M."/>
            <person name="Hettich R.L."/>
            <person name="Parry R.J."/>
        </authorList>
    </citation>
    <scope>NUCLEOTIDE SEQUENCE [LARGE SCALE GENOMIC DNA]</scope>
    <source>
        <strain evidence="1 2">ATCC 31673</strain>
    </source>
</reference>
<dbReference type="STRING" id="76728.AQ490_06045"/>
<accession>A0A0T6LMX5</accession>